<accession>A0AAF0YI66</accession>
<feature type="region of interest" description="Disordered" evidence="1">
    <location>
        <begin position="279"/>
        <end position="310"/>
    </location>
</feature>
<feature type="compositionally biased region" description="Low complexity" evidence="1">
    <location>
        <begin position="293"/>
        <end position="303"/>
    </location>
</feature>
<feature type="compositionally biased region" description="Acidic residues" evidence="1">
    <location>
        <begin position="279"/>
        <end position="292"/>
    </location>
</feature>
<keyword evidence="3" id="KW-1185">Reference proteome</keyword>
<dbReference type="AlphaFoldDB" id="A0AAF0YI66"/>
<dbReference type="GeneID" id="87810748"/>
<organism evidence="2 3">
    <name type="scientific">Vanrija pseudolonga</name>
    <dbReference type="NCBI Taxonomy" id="143232"/>
    <lineage>
        <taxon>Eukaryota</taxon>
        <taxon>Fungi</taxon>
        <taxon>Dikarya</taxon>
        <taxon>Basidiomycota</taxon>
        <taxon>Agaricomycotina</taxon>
        <taxon>Tremellomycetes</taxon>
        <taxon>Trichosporonales</taxon>
        <taxon>Trichosporonaceae</taxon>
        <taxon>Vanrija</taxon>
    </lineage>
</organism>
<sequence length="485" mass="52893">MMATSSRSFPRTAWCASEVLDPSVTPHARRLRTAARDASLTWELAVLDGDWKAVDEGCVALCILAKADELVATRELDDWVVNAVVWVAYEMAKDAAPRKMTFQPYTEVFSFVSKALYIMCLPPKEAAAVTIDVAAFDPIHEAPWTMDGEVVKDTLAEAVLRCFEHVYDAGVEHDTDDEGTEGSSTMCSDDGTQVAREESGATKVAGAAAKSAKPRPYTWPLYHMALPTIPLLVATNGTPPVQDVSLPFDVVDLDRLVVPGVVWEDEVCAEAGGYIDIEVEDNNDNDNVDNDNGDTVHNGNDNSDNYDTDSDSDVQCHPDCFDPFNCRYDASDTWDCEEDYVPVGRVVELEDMVSYDVPADIILASLLLDKLQETQTVDAVDLDLESFDKGVSELEPSLDSIDHLIPVFDIDALPDMTAILATELSAPNMSDFLADAPNMSDFLANVPDMSDFVAPTPDTSDEFTSADADGESDSFEYDDAGVWGL</sequence>
<reference evidence="2" key="1">
    <citation type="submission" date="2023-10" db="EMBL/GenBank/DDBJ databases">
        <authorList>
            <person name="Noh H."/>
        </authorList>
    </citation>
    <scope>NUCLEOTIDE SEQUENCE</scope>
    <source>
        <strain evidence="2">DUCC4014</strain>
    </source>
</reference>
<evidence type="ECO:0000313" key="3">
    <source>
        <dbReference type="Proteomes" id="UP000827549"/>
    </source>
</evidence>
<dbReference type="Proteomes" id="UP000827549">
    <property type="component" value="Chromosome 5"/>
</dbReference>
<protein>
    <submittedName>
        <fullName evidence="2">Uncharacterized protein</fullName>
    </submittedName>
</protein>
<feature type="region of interest" description="Disordered" evidence="1">
    <location>
        <begin position="454"/>
        <end position="485"/>
    </location>
</feature>
<dbReference type="RefSeq" id="XP_062630079.1">
    <property type="nucleotide sequence ID" value="XM_062774095.1"/>
</dbReference>
<feature type="compositionally biased region" description="Acidic residues" evidence="1">
    <location>
        <begin position="468"/>
        <end position="479"/>
    </location>
</feature>
<proteinExistence type="predicted"/>
<gene>
    <name evidence="2" type="ORF">LOC62_05G007576</name>
</gene>
<name>A0AAF0YI66_9TREE</name>
<evidence type="ECO:0000256" key="1">
    <source>
        <dbReference type="SAM" id="MobiDB-lite"/>
    </source>
</evidence>
<dbReference type="EMBL" id="CP086718">
    <property type="protein sequence ID" value="WOO84053.1"/>
    <property type="molecule type" value="Genomic_DNA"/>
</dbReference>
<evidence type="ECO:0000313" key="2">
    <source>
        <dbReference type="EMBL" id="WOO84053.1"/>
    </source>
</evidence>